<comment type="caution">
    <text evidence="2">The sequence shown here is derived from an EMBL/GenBank/DDBJ whole genome shotgun (WGS) entry which is preliminary data.</text>
</comment>
<dbReference type="InterPro" id="IPR041629">
    <property type="entry name" value="SCP_3"/>
</dbReference>
<dbReference type="InterPro" id="IPR036527">
    <property type="entry name" value="SCP2_sterol-bd_dom_sf"/>
</dbReference>
<evidence type="ECO:0000259" key="1">
    <source>
        <dbReference type="Pfam" id="PF17844"/>
    </source>
</evidence>
<protein>
    <recommendedName>
        <fullName evidence="1">Bacterial SCP orthologue domain-containing protein</fullName>
    </recommendedName>
</protein>
<feature type="domain" description="Bacterial SCP orthologue" evidence="1">
    <location>
        <begin position="27"/>
        <end position="118"/>
    </location>
</feature>
<dbReference type="Gene3D" id="3.30.1050.40">
    <property type="match status" value="1"/>
</dbReference>
<proteinExistence type="predicted"/>
<dbReference type="SUPFAM" id="SSF55718">
    <property type="entry name" value="SCP-like"/>
    <property type="match status" value="1"/>
</dbReference>
<gene>
    <name evidence="2" type="ORF">J2S62_000547</name>
</gene>
<dbReference type="Pfam" id="PF17844">
    <property type="entry name" value="SCP_3"/>
    <property type="match status" value="1"/>
</dbReference>
<name>A0ABU2AY73_9MICC</name>
<evidence type="ECO:0000313" key="3">
    <source>
        <dbReference type="Proteomes" id="UP001183794"/>
    </source>
</evidence>
<sequence length="124" mass="13286">MARRKIQVTDGVAAVRQWAADPKGVGRSVRATAVRYSLEELAVLAPGRSVEVRVPPYGATQIIEGTTHTRGTPPSVVETDAATWLALVTGQQTWDTAVAEGTVQASGQRTNLSEFFPLVKLERG</sequence>
<dbReference type="Proteomes" id="UP001183794">
    <property type="component" value="Unassembled WGS sequence"/>
</dbReference>
<reference evidence="2 3" key="1">
    <citation type="submission" date="2023-07" db="EMBL/GenBank/DDBJ databases">
        <title>Sequencing the genomes of 1000 actinobacteria strains.</title>
        <authorList>
            <person name="Klenk H.-P."/>
        </authorList>
    </citation>
    <scope>NUCLEOTIDE SEQUENCE [LARGE SCALE GENOMIC DNA]</scope>
    <source>
        <strain evidence="2 3">DSM 22966</strain>
    </source>
</reference>
<keyword evidence="3" id="KW-1185">Reference proteome</keyword>
<organism evidence="2 3">
    <name type="scientific">Enteractinococcus fodinae</name>
    <dbReference type="NCBI Taxonomy" id="684663"/>
    <lineage>
        <taxon>Bacteria</taxon>
        <taxon>Bacillati</taxon>
        <taxon>Actinomycetota</taxon>
        <taxon>Actinomycetes</taxon>
        <taxon>Micrococcales</taxon>
        <taxon>Micrococcaceae</taxon>
    </lineage>
</organism>
<dbReference type="EMBL" id="JAVDYJ010000001">
    <property type="protein sequence ID" value="MDR7346290.1"/>
    <property type="molecule type" value="Genomic_DNA"/>
</dbReference>
<evidence type="ECO:0000313" key="2">
    <source>
        <dbReference type="EMBL" id="MDR7346290.1"/>
    </source>
</evidence>
<accession>A0ABU2AY73</accession>
<dbReference type="RefSeq" id="WP_310171105.1">
    <property type="nucleotide sequence ID" value="NZ_BAABHE010000002.1"/>
</dbReference>